<gene>
    <name evidence="5" type="ORF">DNG_01067</name>
</gene>
<feature type="region of interest" description="Disordered" evidence="2">
    <location>
        <begin position="356"/>
        <end position="377"/>
    </location>
</feature>
<reference evidence="5" key="1">
    <citation type="submission" date="2018-03" db="EMBL/GenBank/DDBJ databases">
        <authorList>
            <person name="Guldener U."/>
        </authorList>
    </citation>
    <scope>NUCLEOTIDE SEQUENCE</scope>
</reference>
<dbReference type="PANTHER" id="PTHR13387:SF9">
    <property type="entry name" value="PROTEIN HGH1 HOMOLOG"/>
    <property type="match status" value="1"/>
</dbReference>
<protein>
    <submittedName>
        <fullName evidence="5">Related to FAM203 family protein C1020.12c</fullName>
    </submittedName>
</protein>
<evidence type="ECO:0000256" key="1">
    <source>
        <dbReference type="ARBA" id="ARBA00006712"/>
    </source>
</evidence>
<evidence type="ECO:0000259" key="4">
    <source>
        <dbReference type="Pfam" id="PF04064"/>
    </source>
</evidence>
<comment type="caution">
    <text evidence="5">The sequence shown here is derived from an EMBL/GenBank/DDBJ whole genome shotgun (WGS) entry which is preliminary data.</text>
</comment>
<evidence type="ECO:0000313" key="6">
    <source>
        <dbReference type="Proteomes" id="UP001187682"/>
    </source>
</evidence>
<name>A0AAE8MS93_9PEZI</name>
<keyword evidence="6" id="KW-1185">Reference proteome</keyword>
<dbReference type="Pfam" id="PF04063">
    <property type="entry name" value="DUF383"/>
    <property type="match status" value="1"/>
</dbReference>
<sequence>MASPSAKELDEVCPSNTDVDVDVVTALARCLVSFIAHPNPQVRLAAIEGAVPYSLTHPNIFKIHDLQPVRNLKVLLRDHPKIGGHALTILVNLSGEDDVLDSLTTDDKFLDLVLSKIVVPTEPNANLLSMLLANMSKRDNLKDIIKKRQTPPEELKSDDLVINQLLDLFVKGFDGTYNKHANYDYLAYFFADLTKHEEVRKHFITRQSYDGTFPIAKLNVFTEHKSEIRRRGVASTIKNVTFEVSSHPDFLSESDINVLPYILLPIMGGEEYDEDDMLDMLPDLQLLPPDKQREPNPDIIQTHVETLTLLASTRDAREYMREVKVYPLIRETHARVDHEGVREACERLVQLLMGEEAKDGEEGQAEDEDEDNQLVEV</sequence>
<proteinExistence type="inferred from homology"/>
<feature type="domain" description="Protein HGH1 N-terminal" evidence="3">
    <location>
        <begin position="116"/>
        <end position="301"/>
    </location>
</feature>
<dbReference type="EMBL" id="ONZQ02000001">
    <property type="protein sequence ID" value="SPN97556.1"/>
    <property type="molecule type" value="Genomic_DNA"/>
</dbReference>
<dbReference type="PANTHER" id="PTHR13387">
    <property type="entry name" value="PROTEIN HGH1 HOMOLOG"/>
    <property type="match status" value="1"/>
</dbReference>
<feature type="compositionally biased region" description="Acidic residues" evidence="2">
    <location>
        <begin position="362"/>
        <end position="377"/>
    </location>
</feature>
<evidence type="ECO:0000313" key="5">
    <source>
        <dbReference type="EMBL" id="SPN97556.1"/>
    </source>
</evidence>
<evidence type="ECO:0000259" key="3">
    <source>
        <dbReference type="Pfam" id="PF04063"/>
    </source>
</evidence>
<evidence type="ECO:0000256" key="2">
    <source>
        <dbReference type="SAM" id="MobiDB-lite"/>
    </source>
</evidence>
<dbReference type="InterPro" id="IPR007206">
    <property type="entry name" value="Protein_HGH1_C"/>
</dbReference>
<organism evidence="5 6">
    <name type="scientific">Cephalotrichum gorgonifer</name>
    <dbReference type="NCBI Taxonomy" id="2041049"/>
    <lineage>
        <taxon>Eukaryota</taxon>
        <taxon>Fungi</taxon>
        <taxon>Dikarya</taxon>
        <taxon>Ascomycota</taxon>
        <taxon>Pezizomycotina</taxon>
        <taxon>Sordariomycetes</taxon>
        <taxon>Hypocreomycetidae</taxon>
        <taxon>Microascales</taxon>
        <taxon>Microascaceae</taxon>
        <taxon>Cephalotrichum</taxon>
    </lineage>
</organism>
<comment type="similarity">
    <text evidence="1">Belongs to the HGH1 family.</text>
</comment>
<dbReference type="SUPFAM" id="SSF48371">
    <property type="entry name" value="ARM repeat"/>
    <property type="match status" value="1"/>
</dbReference>
<dbReference type="AlphaFoldDB" id="A0AAE8MS93"/>
<dbReference type="InterPro" id="IPR039717">
    <property type="entry name" value="Hgh1"/>
</dbReference>
<dbReference type="Pfam" id="PF04064">
    <property type="entry name" value="DUF384"/>
    <property type="match status" value="1"/>
</dbReference>
<feature type="domain" description="Protein HGH1 C-terminal" evidence="4">
    <location>
        <begin position="306"/>
        <end position="359"/>
    </location>
</feature>
<dbReference type="Proteomes" id="UP001187682">
    <property type="component" value="Unassembled WGS sequence"/>
</dbReference>
<accession>A0AAE8MS93</accession>
<dbReference type="InterPro" id="IPR016024">
    <property type="entry name" value="ARM-type_fold"/>
</dbReference>
<dbReference type="InterPro" id="IPR007205">
    <property type="entry name" value="Protein_HGH1_N"/>
</dbReference>